<reference evidence="1" key="1">
    <citation type="submission" date="2023-03" db="EMBL/GenBank/DDBJ databases">
        <title>Chromosome-scale reference genome and RAD-based genetic map of yellow starthistle (Centaurea solstitialis) reveal putative structural variation and QTLs associated with invader traits.</title>
        <authorList>
            <person name="Reatini B."/>
            <person name="Cang F.A."/>
            <person name="Jiang Q."/>
            <person name="Mckibben M.T.W."/>
            <person name="Barker M.S."/>
            <person name="Rieseberg L.H."/>
            <person name="Dlugosch K.M."/>
        </authorList>
    </citation>
    <scope>NUCLEOTIDE SEQUENCE</scope>
    <source>
        <strain evidence="1">CAN-66</strain>
        <tissue evidence="1">Leaf</tissue>
    </source>
</reference>
<sequence length="120" mass="13430">MNGVISVEFVKSQQNLADHLTKSLARDLVHKSVFGMGLKSILFLNGDIPNSPLVINGNQVLLFRRVRRCGVHTRFIFPIDHRRRPKTIADDHPTTVSPPATIAIENHRHRPEPPATITAV</sequence>
<dbReference type="EMBL" id="JARYMX010000005">
    <property type="protein sequence ID" value="KAJ9547318.1"/>
    <property type="molecule type" value="Genomic_DNA"/>
</dbReference>
<evidence type="ECO:0000313" key="2">
    <source>
        <dbReference type="Proteomes" id="UP001172457"/>
    </source>
</evidence>
<keyword evidence="2" id="KW-1185">Reference proteome</keyword>
<organism evidence="1 2">
    <name type="scientific">Centaurea solstitialis</name>
    <name type="common">yellow star-thistle</name>
    <dbReference type="NCBI Taxonomy" id="347529"/>
    <lineage>
        <taxon>Eukaryota</taxon>
        <taxon>Viridiplantae</taxon>
        <taxon>Streptophyta</taxon>
        <taxon>Embryophyta</taxon>
        <taxon>Tracheophyta</taxon>
        <taxon>Spermatophyta</taxon>
        <taxon>Magnoliopsida</taxon>
        <taxon>eudicotyledons</taxon>
        <taxon>Gunneridae</taxon>
        <taxon>Pentapetalae</taxon>
        <taxon>asterids</taxon>
        <taxon>campanulids</taxon>
        <taxon>Asterales</taxon>
        <taxon>Asteraceae</taxon>
        <taxon>Carduoideae</taxon>
        <taxon>Cardueae</taxon>
        <taxon>Centaureinae</taxon>
        <taxon>Centaurea</taxon>
    </lineage>
</organism>
<proteinExistence type="predicted"/>
<name>A0AA38SRM5_9ASTR</name>
<accession>A0AA38SRM5</accession>
<gene>
    <name evidence="1" type="ORF">OSB04_019861</name>
</gene>
<dbReference type="AlphaFoldDB" id="A0AA38SRM5"/>
<comment type="caution">
    <text evidence="1">The sequence shown here is derived from an EMBL/GenBank/DDBJ whole genome shotgun (WGS) entry which is preliminary data.</text>
</comment>
<dbReference type="Proteomes" id="UP001172457">
    <property type="component" value="Chromosome 5"/>
</dbReference>
<protein>
    <submittedName>
        <fullName evidence="1">Uncharacterized protein</fullName>
    </submittedName>
</protein>
<evidence type="ECO:0000313" key="1">
    <source>
        <dbReference type="EMBL" id="KAJ9547318.1"/>
    </source>
</evidence>